<feature type="compositionally biased region" description="Low complexity" evidence="1">
    <location>
        <begin position="420"/>
        <end position="429"/>
    </location>
</feature>
<keyword evidence="4" id="KW-1185">Reference proteome</keyword>
<gene>
    <name evidence="3" type="ORF">BKM31_30505</name>
</gene>
<proteinExistence type="predicted"/>
<sequence>MGRYASVDWIQFAWDEQHGGLGPGRTSLERTAGWYHQLGPWLDPGPEPGVSLCRLLVDGRVVVLARTRTGGADSRRTIRVQAYLGGSATQPMAMPNVRQTLALASGWAARLPDGDEPLDLGKLISSYDSARAALDRESRAAAPALAPIVAERLRRPRTPLSVASGGNPIVQLWGLVDILDYALGHYPETFSTYESDDLKPGAEIIFLRQWPGPSSQSSHRTRVDSRLPDQGDTYASIAAMLVDAYAQDRLVGLVKRLGITDRTPLEERLRRLASATNDSTAVVARGAPDEGDGDELVWSPQPPGPGRSQPVVPAQVEHPPPYGTPPGPPPTPASPQAPGTHVAGQTAELQRPRAAGQVAGQSPGAQQRPADTARAAPPHAGTTHEAPATGTTDPHPRPDTHPGPEAHAAELRSGHEARTGSAAAGAPGSAAGGLPGGASGVVTGSGPGGGSGSAVGGAAGGAMGSAAGGAAASAAGGGPASGAGSAAGGGPGSAAGGGVGGRRYAEQDAFEMLCTDLTQATSAKDVTAILHELRTYAARRQPAEVRAWLPRLIPVLEGLLPEAQINPFLRALLDPDAPYRPERSGWLDPKWLVIVAMLALLTVLVVVTLVVLV</sequence>
<feature type="transmembrane region" description="Helical" evidence="2">
    <location>
        <begin position="591"/>
        <end position="612"/>
    </location>
</feature>
<feature type="compositionally biased region" description="Gly residues" evidence="1">
    <location>
        <begin position="430"/>
        <end position="467"/>
    </location>
</feature>
<evidence type="ECO:0000313" key="3">
    <source>
        <dbReference type="EMBL" id="AQZ65202.1"/>
    </source>
</evidence>
<dbReference type="AlphaFoldDB" id="A0A1V0A4W8"/>
<dbReference type="Proteomes" id="UP000190797">
    <property type="component" value="Chromosome"/>
</dbReference>
<dbReference type="EMBL" id="CP017717">
    <property type="protein sequence ID" value="AQZ65202.1"/>
    <property type="molecule type" value="Genomic_DNA"/>
</dbReference>
<reference evidence="4" key="1">
    <citation type="journal article" date="2017" name="Med. Chem. Commun.">
        <title>Nonomuraea sp. ATCC 55076 harbours the largest actinomycete chromosome to date and the kistamicin biosynthetic gene cluster.</title>
        <authorList>
            <person name="Nazari B."/>
            <person name="Forneris C.C."/>
            <person name="Gibson M.I."/>
            <person name="Moon K."/>
            <person name="Schramma K.R."/>
            <person name="Seyedsayamdost M.R."/>
        </authorList>
    </citation>
    <scope>NUCLEOTIDE SEQUENCE [LARGE SCALE GENOMIC DNA]</scope>
    <source>
        <strain evidence="4">ATCC 55076</strain>
    </source>
</reference>
<evidence type="ECO:0000256" key="2">
    <source>
        <dbReference type="SAM" id="Phobius"/>
    </source>
</evidence>
<evidence type="ECO:0000256" key="1">
    <source>
        <dbReference type="SAM" id="MobiDB-lite"/>
    </source>
</evidence>
<feature type="region of interest" description="Disordered" evidence="1">
    <location>
        <begin position="280"/>
        <end position="499"/>
    </location>
</feature>
<protein>
    <submittedName>
        <fullName evidence="3">Uncharacterized protein</fullName>
    </submittedName>
</protein>
<dbReference type="STRING" id="1909395.BKM31_30505"/>
<evidence type="ECO:0000313" key="4">
    <source>
        <dbReference type="Proteomes" id="UP000190797"/>
    </source>
</evidence>
<dbReference type="OrthoDB" id="3517826at2"/>
<name>A0A1V0A4W8_9ACTN</name>
<dbReference type="KEGG" id="noa:BKM31_30505"/>
<feature type="compositionally biased region" description="Basic and acidic residues" evidence="1">
    <location>
        <begin position="394"/>
        <end position="418"/>
    </location>
</feature>
<keyword evidence="2" id="KW-1133">Transmembrane helix</keyword>
<keyword evidence="2" id="KW-0812">Transmembrane</keyword>
<organism evidence="3 4">
    <name type="scientific">[Actinomadura] parvosata subsp. kistnae</name>
    <dbReference type="NCBI Taxonomy" id="1909395"/>
    <lineage>
        <taxon>Bacteria</taxon>
        <taxon>Bacillati</taxon>
        <taxon>Actinomycetota</taxon>
        <taxon>Actinomycetes</taxon>
        <taxon>Streptosporangiales</taxon>
        <taxon>Streptosporangiaceae</taxon>
        <taxon>Nonomuraea</taxon>
    </lineage>
</organism>
<keyword evidence="2" id="KW-0472">Membrane</keyword>
<feature type="compositionally biased region" description="Gly residues" evidence="1">
    <location>
        <begin position="475"/>
        <end position="499"/>
    </location>
</feature>
<feature type="compositionally biased region" description="Pro residues" evidence="1">
    <location>
        <begin position="318"/>
        <end position="335"/>
    </location>
</feature>
<accession>A0A1V0A4W8</accession>
<dbReference type="RefSeq" id="WP_080041453.1">
    <property type="nucleotide sequence ID" value="NZ_CP017717.1"/>
</dbReference>